<comment type="similarity">
    <text evidence="2 6">Belongs to the mitochondrial carrier (TC 2.A.29) family.</text>
</comment>
<keyword evidence="4 5" id="KW-0472">Membrane</keyword>
<dbReference type="InterPro" id="IPR018108">
    <property type="entry name" value="MCP_transmembrane"/>
</dbReference>
<evidence type="ECO:0000256" key="3">
    <source>
        <dbReference type="ARBA" id="ARBA00022692"/>
    </source>
</evidence>
<evidence type="ECO:0000256" key="6">
    <source>
        <dbReference type="RuleBase" id="RU000488"/>
    </source>
</evidence>
<dbReference type="Pfam" id="PF00153">
    <property type="entry name" value="Mito_carr"/>
    <property type="match status" value="1"/>
</dbReference>
<evidence type="ECO:0000256" key="5">
    <source>
        <dbReference type="PROSITE-ProRule" id="PRU00282"/>
    </source>
</evidence>
<proteinExistence type="inferred from homology"/>
<reference evidence="7" key="2">
    <citation type="journal article" date="2022" name="Res Sq">
        <title>Comparative Genomics Reveals Insights into the Divergent Evolution of Astigmatic Mites and Household Pest Adaptations.</title>
        <authorList>
            <person name="Xiong Q."/>
            <person name="Wan A.T.-Y."/>
            <person name="Liu X.-Y."/>
            <person name="Fung C.S.-H."/>
            <person name="Xiao X."/>
            <person name="Malainual N."/>
            <person name="Hou J."/>
            <person name="Wang L."/>
            <person name="Wang M."/>
            <person name="Yang K."/>
            <person name="Cui Y."/>
            <person name="Leung E."/>
            <person name="Nong W."/>
            <person name="Shin S.-K."/>
            <person name="Au S."/>
            <person name="Jeong K.Y."/>
            <person name="Chew F.T."/>
            <person name="Hui J."/>
            <person name="Leung T.F."/>
            <person name="Tungtrongchitr A."/>
            <person name="Zhong N."/>
            <person name="Liu Z."/>
            <person name="Tsui S."/>
        </authorList>
    </citation>
    <scope>NUCLEOTIDE SEQUENCE</scope>
    <source>
        <strain evidence="7">Derf</strain>
        <tissue evidence="7">Whole organism</tissue>
    </source>
</reference>
<evidence type="ECO:0000313" key="7">
    <source>
        <dbReference type="EMBL" id="KAH9510778.1"/>
    </source>
</evidence>
<comment type="subcellular location">
    <subcellularLocation>
        <location evidence="1">Membrane</location>
        <topology evidence="1">Multi-pass membrane protein</topology>
    </subcellularLocation>
</comment>
<dbReference type="InterPro" id="IPR023395">
    <property type="entry name" value="MCP_dom_sf"/>
</dbReference>
<feature type="repeat" description="Solcar" evidence="5">
    <location>
        <begin position="1"/>
        <end position="44"/>
    </location>
</feature>
<dbReference type="AlphaFoldDB" id="A0A922HWL7"/>
<gene>
    <name evidence="7" type="ORF">DERF_009285</name>
</gene>
<sequence>MLKKICYCLLEGAKGFYKGIVPNLLRVTPACAITFVVYENTSHLLLYGWSSTDNNNNSDNNNKTGH</sequence>
<evidence type="ECO:0000313" key="8">
    <source>
        <dbReference type="Proteomes" id="UP000790347"/>
    </source>
</evidence>
<organism evidence="7 8">
    <name type="scientific">Dermatophagoides farinae</name>
    <name type="common">American house dust mite</name>
    <dbReference type="NCBI Taxonomy" id="6954"/>
    <lineage>
        <taxon>Eukaryota</taxon>
        <taxon>Metazoa</taxon>
        <taxon>Ecdysozoa</taxon>
        <taxon>Arthropoda</taxon>
        <taxon>Chelicerata</taxon>
        <taxon>Arachnida</taxon>
        <taxon>Acari</taxon>
        <taxon>Acariformes</taxon>
        <taxon>Sarcoptiformes</taxon>
        <taxon>Astigmata</taxon>
        <taxon>Psoroptidia</taxon>
        <taxon>Analgoidea</taxon>
        <taxon>Pyroglyphidae</taxon>
        <taxon>Dermatophagoidinae</taxon>
        <taxon>Dermatophagoides</taxon>
    </lineage>
</organism>
<dbReference type="GO" id="GO:0016020">
    <property type="term" value="C:membrane"/>
    <property type="evidence" value="ECO:0007669"/>
    <property type="project" value="UniProtKB-SubCell"/>
</dbReference>
<dbReference type="Gene3D" id="1.50.40.10">
    <property type="entry name" value="Mitochondrial carrier domain"/>
    <property type="match status" value="1"/>
</dbReference>
<name>A0A922HWL7_DERFA</name>
<protein>
    <submittedName>
        <fullName evidence="7">Uncharacterized protein</fullName>
    </submittedName>
</protein>
<keyword evidence="8" id="KW-1185">Reference proteome</keyword>
<dbReference type="PROSITE" id="PS50920">
    <property type="entry name" value="SOLCAR"/>
    <property type="match status" value="1"/>
</dbReference>
<evidence type="ECO:0000256" key="1">
    <source>
        <dbReference type="ARBA" id="ARBA00004141"/>
    </source>
</evidence>
<comment type="caution">
    <text evidence="7">The sequence shown here is derived from an EMBL/GenBank/DDBJ whole genome shotgun (WGS) entry which is preliminary data.</text>
</comment>
<keyword evidence="3 5" id="KW-0812">Transmembrane</keyword>
<dbReference type="SUPFAM" id="SSF103506">
    <property type="entry name" value="Mitochondrial carrier"/>
    <property type="match status" value="1"/>
</dbReference>
<evidence type="ECO:0000256" key="2">
    <source>
        <dbReference type="ARBA" id="ARBA00006375"/>
    </source>
</evidence>
<accession>A0A922HWL7</accession>
<dbReference type="Proteomes" id="UP000790347">
    <property type="component" value="Unassembled WGS sequence"/>
</dbReference>
<dbReference type="EMBL" id="ASGP02000004">
    <property type="protein sequence ID" value="KAH9510778.1"/>
    <property type="molecule type" value="Genomic_DNA"/>
</dbReference>
<evidence type="ECO:0000256" key="4">
    <source>
        <dbReference type="ARBA" id="ARBA00023136"/>
    </source>
</evidence>
<keyword evidence="6" id="KW-0813">Transport</keyword>
<reference evidence="7" key="1">
    <citation type="submission" date="2013-05" db="EMBL/GenBank/DDBJ databases">
        <authorList>
            <person name="Yim A.K.Y."/>
            <person name="Chan T.F."/>
            <person name="Ji K.M."/>
            <person name="Liu X.Y."/>
            <person name="Zhou J.W."/>
            <person name="Li R.Q."/>
            <person name="Yang K.Y."/>
            <person name="Li J."/>
            <person name="Li M."/>
            <person name="Law P.T.W."/>
            <person name="Wu Y.L."/>
            <person name="Cai Z.L."/>
            <person name="Qin H."/>
            <person name="Bao Y."/>
            <person name="Leung R.K.K."/>
            <person name="Ng P.K.S."/>
            <person name="Zou J."/>
            <person name="Zhong X.J."/>
            <person name="Ran P.X."/>
            <person name="Zhong N.S."/>
            <person name="Liu Z.G."/>
            <person name="Tsui S.K.W."/>
        </authorList>
    </citation>
    <scope>NUCLEOTIDE SEQUENCE</scope>
    <source>
        <strain evidence="7">Derf</strain>
        <tissue evidence="7">Whole organism</tissue>
    </source>
</reference>